<feature type="domain" description="CBS" evidence="8">
    <location>
        <begin position="209"/>
        <end position="270"/>
    </location>
</feature>
<dbReference type="RefSeq" id="WP_152606893.1">
    <property type="nucleotide sequence ID" value="NZ_JSWE01000184.1"/>
</dbReference>
<feature type="site" description="Catalytically relevant" evidence="6">
    <location>
        <position position="60"/>
    </location>
</feature>
<evidence type="ECO:0000256" key="5">
    <source>
        <dbReference type="PIRSR" id="PIRSR004692-2"/>
    </source>
</evidence>
<dbReference type="SMART" id="SM00116">
    <property type="entry name" value="CBS"/>
    <property type="match status" value="2"/>
</dbReference>
<dbReference type="EMBL" id="JSWE01000184">
    <property type="protein sequence ID" value="KIE04504.1"/>
    <property type="molecule type" value="Genomic_DNA"/>
</dbReference>
<dbReference type="InterPro" id="IPR004800">
    <property type="entry name" value="KdsD/KpsF-type"/>
</dbReference>
<evidence type="ECO:0000259" key="8">
    <source>
        <dbReference type="PROSITE" id="PS51371"/>
    </source>
</evidence>
<name>A0A0C1QG25_9RICK</name>
<dbReference type="InterPro" id="IPR046348">
    <property type="entry name" value="SIS_dom_sf"/>
</dbReference>
<sequence length="326" mass="35544">MNIQDINQFKLSDENIARQVIKGEIQGLQDLLSEINQNFTNIIDEIYAITGRVIVSGMGKSGHIARKIAATLASTGTPAIYIHPAEAGHGDLGMITVNDIVILLSNSGETPELAPIIDYCKRFSIKIIGISRKKCSTLSNAAFIPVVLPATPEACDIMAPTTSAVMMMAYGDAIAVALYKRRGFTDSDYRVFHPGGNIGAKLLRLKDLMHKDKEIPLINYNETAFEAILTMTSRRLGCVGVLNEVGLLMGIITDGDLRRNMDLNFKQTKVTMVMTADPITLHEDKLASEALGIMNLKSITVIFIVNDENKPVGVIHIHDLLRAGVV</sequence>
<dbReference type="InterPro" id="IPR001347">
    <property type="entry name" value="SIS_dom"/>
</dbReference>
<feature type="binding site" evidence="5">
    <location>
        <position position="83"/>
    </location>
    <ligand>
        <name>Zn(2+)</name>
        <dbReference type="ChEBI" id="CHEBI:29105"/>
    </ligand>
</feature>
<dbReference type="InterPro" id="IPR000644">
    <property type="entry name" value="CBS_dom"/>
</dbReference>
<feature type="domain" description="CBS" evidence="8">
    <location>
        <begin position="274"/>
        <end position="326"/>
    </location>
</feature>
<dbReference type="PIRSF" id="PIRSF004692">
    <property type="entry name" value="KdsD_KpsF"/>
    <property type="match status" value="1"/>
</dbReference>
<dbReference type="PATRIC" id="fig|86105.3.peg.1682"/>
<dbReference type="OrthoDB" id="9762536at2"/>
<dbReference type="Gene3D" id="3.10.580.10">
    <property type="entry name" value="CBS-domain"/>
    <property type="match status" value="1"/>
</dbReference>
<evidence type="ECO:0000256" key="4">
    <source>
        <dbReference type="PIRNR" id="PIRNR004692"/>
    </source>
</evidence>
<gene>
    <name evidence="10" type="primary">gutQ_2</name>
    <name evidence="10" type="ORF">NF27_HQ00420</name>
</gene>
<dbReference type="FunFam" id="3.40.50.10490:FF:000011">
    <property type="entry name" value="Arabinose 5-phosphate isomerase"/>
    <property type="match status" value="1"/>
</dbReference>
<feature type="domain" description="SIS" evidence="9">
    <location>
        <begin position="42"/>
        <end position="184"/>
    </location>
</feature>
<dbReference type="Gene3D" id="3.40.50.10490">
    <property type="entry name" value="Glucose-6-phosphate isomerase like protein, domain 1"/>
    <property type="match status" value="1"/>
</dbReference>
<keyword evidence="5" id="KW-0862">Zinc</keyword>
<comment type="caution">
    <text evidence="10">The sequence shown here is derived from an EMBL/GenBank/DDBJ whole genome shotgun (WGS) entry which is preliminary data.</text>
</comment>
<dbReference type="SUPFAM" id="SSF53697">
    <property type="entry name" value="SIS domain"/>
    <property type="match status" value="1"/>
</dbReference>
<keyword evidence="5" id="KW-0479">Metal-binding</keyword>
<dbReference type="CDD" id="cd04604">
    <property type="entry name" value="CBS_pair_SIS_assoc"/>
    <property type="match status" value="1"/>
</dbReference>
<reference evidence="10 11" key="1">
    <citation type="submission" date="2014-11" db="EMBL/GenBank/DDBJ databases">
        <title>A Rickettsiales Symbiont of Amoebae With Ancient Features.</title>
        <authorList>
            <person name="Schulz F."/>
            <person name="Martijn J."/>
            <person name="Wascher F."/>
            <person name="Kostanjsek R."/>
            <person name="Ettema T.J."/>
            <person name="Horn M."/>
        </authorList>
    </citation>
    <scope>NUCLEOTIDE SEQUENCE [LARGE SCALE GENOMIC DNA]</scope>
    <source>
        <strain evidence="10 11">UWC36</strain>
    </source>
</reference>
<dbReference type="PROSITE" id="PS51464">
    <property type="entry name" value="SIS"/>
    <property type="match status" value="1"/>
</dbReference>
<dbReference type="CDD" id="cd05014">
    <property type="entry name" value="SIS_Kpsf"/>
    <property type="match status" value="1"/>
</dbReference>
<evidence type="ECO:0000313" key="10">
    <source>
        <dbReference type="EMBL" id="KIE04504.1"/>
    </source>
</evidence>
<evidence type="ECO:0000256" key="1">
    <source>
        <dbReference type="ARBA" id="ARBA00008165"/>
    </source>
</evidence>
<dbReference type="Pfam" id="PF00571">
    <property type="entry name" value="CBS"/>
    <property type="match status" value="2"/>
</dbReference>
<evidence type="ECO:0000256" key="3">
    <source>
        <dbReference type="ARBA" id="ARBA00023122"/>
    </source>
</evidence>
<evidence type="ECO:0000256" key="6">
    <source>
        <dbReference type="PIRSR" id="PIRSR004692-3"/>
    </source>
</evidence>
<dbReference type="Proteomes" id="UP000031258">
    <property type="component" value="Unassembled WGS sequence"/>
</dbReference>
<dbReference type="InterPro" id="IPR035474">
    <property type="entry name" value="SIS_Kpsf"/>
</dbReference>
<feature type="site" description="Catalytically relevant" evidence="6">
    <location>
        <position position="112"/>
    </location>
</feature>
<keyword evidence="2" id="KW-0677">Repeat</keyword>
<dbReference type="PROSITE" id="PS51371">
    <property type="entry name" value="CBS"/>
    <property type="match status" value="2"/>
</dbReference>
<dbReference type="PANTHER" id="PTHR42745">
    <property type="match status" value="1"/>
</dbReference>
<dbReference type="GO" id="GO:0046872">
    <property type="term" value="F:metal ion binding"/>
    <property type="evidence" value="ECO:0007669"/>
    <property type="project" value="UniProtKB-KW"/>
</dbReference>
<keyword evidence="11" id="KW-1185">Reference proteome</keyword>
<proteinExistence type="inferred from homology"/>
<feature type="site" description="Catalytically relevant" evidence="6">
    <location>
        <position position="193"/>
    </location>
</feature>
<dbReference type="NCBIfam" id="TIGR00393">
    <property type="entry name" value="kpsF"/>
    <property type="match status" value="1"/>
</dbReference>
<dbReference type="STRING" id="86105.NF27_HQ00420"/>
<dbReference type="InterPro" id="IPR046342">
    <property type="entry name" value="CBS_dom_sf"/>
</dbReference>
<dbReference type="GO" id="GO:0019146">
    <property type="term" value="F:arabinose-5-phosphate isomerase activity"/>
    <property type="evidence" value="ECO:0007669"/>
    <property type="project" value="UniProtKB-EC"/>
</dbReference>
<dbReference type="AlphaFoldDB" id="A0A0C1QG25"/>
<accession>A0A0C1QG25</accession>
<dbReference type="EC" id="5.3.1.13" evidence="10"/>
<evidence type="ECO:0000256" key="7">
    <source>
        <dbReference type="PROSITE-ProRule" id="PRU00703"/>
    </source>
</evidence>
<evidence type="ECO:0000259" key="9">
    <source>
        <dbReference type="PROSITE" id="PS51464"/>
    </source>
</evidence>
<feature type="site" description="Catalytically relevant" evidence="6">
    <location>
        <position position="153"/>
    </location>
</feature>
<evidence type="ECO:0000313" key="11">
    <source>
        <dbReference type="Proteomes" id="UP000031258"/>
    </source>
</evidence>
<organism evidence="10 11">
    <name type="scientific">Candidatus Jidaibacter acanthamoebae</name>
    <dbReference type="NCBI Taxonomy" id="86105"/>
    <lineage>
        <taxon>Bacteria</taxon>
        <taxon>Pseudomonadati</taxon>
        <taxon>Pseudomonadota</taxon>
        <taxon>Alphaproteobacteria</taxon>
        <taxon>Rickettsiales</taxon>
        <taxon>Candidatus Midichloriaceae</taxon>
        <taxon>Candidatus Jidaibacter</taxon>
    </lineage>
</organism>
<evidence type="ECO:0000256" key="2">
    <source>
        <dbReference type="ARBA" id="ARBA00022737"/>
    </source>
</evidence>
<dbReference type="PANTHER" id="PTHR42745:SF1">
    <property type="entry name" value="ARABINOSE 5-PHOSPHATE ISOMERASE KDSD"/>
    <property type="match status" value="1"/>
</dbReference>
<dbReference type="GO" id="GO:0097367">
    <property type="term" value="F:carbohydrate derivative binding"/>
    <property type="evidence" value="ECO:0007669"/>
    <property type="project" value="InterPro"/>
</dbReference>
<comment type="similarity">
    <text evidence="1 4">Belongs to the SIS family. GutQ/KpsF subfamily.</text>
</comment>
<dbReference type="Pfam" id="PF01380">
    <property type="entry name" value="SIS"/>
    <property type="match status" value="1"/>
</dbReference>
<dbReference type="InterPro" id="IPR050986">
    <property type="entry name" value="GutQ/KpsF_isomerases"/>
</dbReference>
<keyword evidence="10" id="KW-0413">Isomerase</keyword>
<dbReference type="GO" id="GO:0005975">
    <property type="term" value="P:carbohydrate metabolic process"/>
    <property type="evidence" value="ECO:0007669"/>
    <property type="project" value="InterPro"/>
</dbReference>
<keyword evidence="3 7" id="KW-0129">CBS domain</keyword>
<protein>
    <submittedName>
        <fullName evidence="10">Putative phosphosugar isomerase</fullName>
        <ecNumber evidence="10">5.3.1.13</ecNumber>
    </submittedName>
</protein>
<dbReference type="GO" id="GO:1901135">
    <property type="term" value="P:carbohydrate derivative metabolic process"/>
    <property type="evidence" value="ECO:0007669"/>
    <property type="project" value="InterPro"/>
</dbReference>